<dbReference type="GO" id="GO:0051118">
    <property type="term" value="F:glucan endo-1,3-alpha-glucosidase activity"/>
    <property type="evidence" value="ECO:0007669"/>
    <property type="project" value="InterPro"/>
</dbReference>
<dbReference type="Pfam" id="PF03659">
    <property type="entry name" value="Glyco_hydro_71"/>
    <property type="match status" value="1"/>
</dbReference>
<evidence type="ECO:0000313" key="3">
    <source>
        <dbReference type="Proteomes" id="UP000799302"/>
    </source>
</evidence>
<proteinExistence type="predicted"/>
<dbReference type="CDD" id="cd11577">
    <property type="entry name" value="GH71"/>
    <property type="match status" value="1"/>
</dbReference>
<protein>
    <submittedName>
        <fullName evidence="2">Putative glucan endo-1,3-alpha-glucosidase agn1</fullName>
    </submittedName>
</protein>
<reference evidence="2" key="1">
    <citation type="journal article" date="2020" name="Stud. Mycol.">
        <title>101 Dothideomycetes genomes: a test case for predicting lifestyles and emergence of pathogens.</title>
        <authorList>
            <person name="Haridas S."/>
            <person name="Albert R."/>
            <person name="Binder M."/>
            <person name="Bloem J."/>
            <person name="Labutti K."/>
            <person name="Salamov A."/>
            <person name="Andreopoulos B."/>
            <person name="Baker S."/>
            <person name="Barry K."/>
            <person name="Bills G."/>
            <person name="Bluhm B."/>
            <person name="Cannon C."/>
            <person name="Castanera R."/>
            <person name="Culley D."/>
            <person name="Daum C."/>
            <person name="Ezra D."/>
            <person name="Gonzalez J."/>
            <person name="Henrissat B."/>
            <person name="Kuo A."/>
            <person name="Liang C."/>
            <person name="Lipzen A."/>
            <person name="Lutzoni F."/>
            <person name="Magnuson J."/>
            <person name="Mondo S."/>
            <person name="Nolan M."/>
            <person name="Ohm R."/>
            <person name="Pangilinan J."/>
            <person name="Park H.-J."/>
            <person name="Ramirez L."/>
            <person name="Alfaro M."/>
            <person name="Sun H."/>
            <person name="Tritt A."/>
            <person name="Yoshinaga Y."/>
            <person name="Zwiers L.-H."/>
            <person name="Turgeon B."/>
            <person name="Goodwin S."/>
            <person name="Spatafora J."/>
            <person name="Crous P."/>
            <person name="Grigoriev I."/>
        </authorList>
    </citation>
    <scope>NUCLEOTIDE SEQUENCE</scope>
    <source>
        <strain evidence="2">CBS 115976</strain>
    </source>
</reference>
<feature type="signal peptide" evidence="1">
    <location>
        <begin position="1"/>
        <end position="20"/>
    </location>
</feature>
<sequence length="433" mass="46463">MIFGARLAAIFLFLVTAATAQDVFAHVIVGNTFNYDATKWQSDIALAQNYGIDAFVLNIATPLATSQATVSNAFQAADAAGFKLFFSFDYLGGAGPWPAGDVSSLLKQYASHPSYFKYNNAAFVSTFEGTGNIGDWAGIRGSVPGGIFFMPDWTSLGPDGLKANLGVVDGFFSWDMWPSDPTQKVPTSDTAYINALGGKPYMMGISPWFYTRLPGYNKAWVFNVDTLWYSRWEQALTLKPQFIELVTWNDFGESHYLGPVFQPGVPTGAGTDATAYVDGMPHEGWMELLPYYVSAYKNGSIPVQQTDKLVYWYRRTPKSAGSPGGVLGGFPYGAQFDPNSEVQDNVYMVALLGPTPGASVQVQIGNNAPTILSTGLAAGANLLQVPFNGQTGNVTVSVIRNGAPVFTGTGATIDASPVSGITNYNVWVGQAHP</sequence>
<name>A0A6A6U9U4_9PEZI</name>
<accession>A0A6A6U9U4</accession>
<gene>
    <name evidence="2" type="ORF">BT63DRAFT_456964</name>
</gene>
<dbReference type="Proteomes" id="UP000799302">
    <property type="component" value="Unassembled WGS sequence"/>
</dbReference>
<dbReference type="OrthoDB" id="3257981at2759"/>
<keyword evidence="3" id="KW-1185">Reference proteome</keyword>
<dbReference type="EMBL" id="MU004237">
    <property type="protein sequence ID" value="KAF2667664.1"/>
    <property type="molecule type" value="Genomic_DNA"/>
</dbReference>
<dbReference type="AlphaFoldDB" id="A0A6A6U9U4"/>
<dbReference type="Gene3D" id="3.20.20.80">
    <property type="entry name" value="Glycosidases"/>
    <property type="match status" value="1"/>
</dbReference>
<evidence type="ECO:0000313" key="2">
    <source>
        <dbReference type="EMBL" id="KAF2667664.1"/>
    </source>
</evidence>
<organism evidence="2 3">
    <name type="scientific">Microthyrium microscopicum</name>
    <dbReference type="NCBI Taxonomy" id="703497"/>
    <lineage>
        <taxon>Eukaryota</taxon>
        <taxon>Fungi</taxon>
        <taxon>Dikarya</taxon>
        <taxon>Ascomycota</taxon>
        <taxon>Pezizomycotina</taxon>
        <taxon>Dothideomycetes</taxon>
        <taxon>Dothideomycetes incertae sedis</taxon>
        <taxon>Microthyriales</taxon>
        <taxon>Microthyriaceae</taxon>
        <taxon>Microthyrium</taxon>
    </lineage>
</organism>
<keyword evidence="1" id="KW-0732">Signal</keyword>
<evidence type="ECO:0000256" key="1">
    <source>
        <dbReference type="SAM" id="SignalP"/>
    </source>
</evidence>
<dbReference type="InterPro" id="IPR005197">
    <property type="entry name" value="Glyco_hydro_71"/>
</dbReference>
<feature type="chain" id="PRO_5025599981" evidence="1">
    <location>
        <begin position="21"/>
        <end position="433"/>
    </location>
</feature>